<sequence length="123" mass="14526">MIVRDAIGNLVFDRRINIPRRLATFSLRIFVRLKIRFGNDHHLFFGDTTLRQHLLRFDENGRLYRNDAKRIDISSLNKNLKIWIIDNPSRSRSSVYIYIFTQGLFLRFSLLLILSTNASSLEV</sequence>
<evidence type="ECO:0000313" key="2">
    <source>
        <dbReference type="Proteomes" id="UP000887565"/>
    </source>
</evidence>
<accession>A0A915JNH0</accession>
<keyword evidence="1" id="KW-1133">Transmembrane helix</keyword>
<name>A0A915JNH0_ROMCU</name>
<dbReference type="Proteomes" id="UP000887565">
    <property type="component" value="Unplaced"/>
</dbReference>
<keyword evidence="1" id="KW-0472">Membrane</keyword>
<dbReference type="WBParaSite" id="nRc.2.0.1.t27643-RA">
    <property type="protein sequence ID" value="nRc.2.0.1.t27643-RA"/>
    <property type="gene ID" value="nRc.2.0.1.g27643"/>
</dbReference>
<evidence type="ECO:0000256" key="1">
    <source>
        <dbReference type="SAM" id="Phobius"/>
    </source>
</evidence>
<protein>
    <submittedName>
        <fullName evidence="3">Uncharacterized protein</fullName>
    </submittedName>
</protein>
<reference evidence="3" key="1">
    <citation type="submission" date="2022-11" db="UniProtKB">
        <authorList>
            <consortium name="WormBaseParasite"/>
        </authorList>
    </citation>
    <scope>IDENTIFICATION</scope>
</reference>
<feature type="transmembrane region" description="Helical" evidence="1">
    <location>
        <begin position="95"/>
        <end position="114"/>
    </location>
</feature>
<keyword evidence="1" id="KW-0812">Transmembrane</keyword>
<keyword evidence="2" id="KW-1185">Reference proteome</keyword>
<organism evidence="2 3">
    <name type="scientific">Romanomermis culicivorax</name>
    <name type="common">Nematode worm</name>
    <dbReference type="NCBI Taxonomy" id="13658"/>
    <lineage>
        <taxon>Eukaryota</taxon>
        <taxon>Metazoa</taxon>
        <taxon>Ecdysozoa</taxon>
        <taxon>Nematoda</taxon>
        <taxon>Enoplea</taxon>
        <taxon>Dorylaimia</taxon>
        <taxon>Mermithida</taxon>
        <taxon>Mermithoidea</taxon>
        <taxon>Mermithidae</taxon>
        <taxon>Romanomermis</taxon>
    </lineage>
</organism>
<dbReference type="AlphaFoldDB" id="A0A915JNH0"/>
<evidence type="ECO:0000313" key="3">
    <source>
        <dbReference type="WBParaSite" id="nRc.2.0.1.t27643-RA"/>
    </source>
</evidence>
<proteinExistence type="predicted"/>